<evidence type="ECO:0000256" key="13">
    <source>
        <dbReference type="RuleBase" id="RU000304"/>
    </source>
</evidence>
<dbReference type="CDD" id="cd14066">
    <property type="entry name" value="STKc_IRAK"/>
    <property type="match status" value="1"/>
</dbReference>
<comment type="similarity">
    <text evidence="2">Belongs to the protein kinase superfamily. Ser/Thr protein kinase family.</text>
</comment>
<dbReference type="Gene3D" id="3.30.200.20">
    <property type="entry name" value="Phosphorylase Kinase, domain 1"/>
    <property type="match status" value="1"/>
</dbReference>
<sequence>MGNCWAKPVDNLPSTTKPSSPIHSDAKTLKNSSSSSSKSYRKSSSAYTREAGGVVDDNEVGLGTITTTISGQIITPNLKMFSYAELKRATKNFRPDSMLGEGGFGKVFRGWVDEKTYAPSMVGVGMPVAVKKSHPDSSQGLKEWQAEVKFLGKFSHPNLVKLLGYCWEEEEFLLVYEYMQKGSLETHLFSTGAKPLSWDIRLRIAIGVARGLSFLHTTEKKVIYRDFKASNILLDGEFNAKLSDFGLAKLGPVNGHSHVTTQIVGTYGYAAPEYVATGHLYVRSDVYGFGVVLLELLTGRRVLDLNRPSGEHNLVDWAKPFLPDKRKLKRIMDPHLDHQYPSKGAFQAAALILRCLESDPKNRPSMEEILENLEQINAIKMKPKASKCRNKRPTAQHQEQHSPNYRHYNQYKSPLHSRHGGSVIATGASPHQHAPLAKPPW</sequence>
<comment type="function">
    <text evidence="11">May be involved in plant defense signaling.</text>
</comment>
<dbReference type="InterPro" id="IPR017441">
    <property type="entry name" value="Protein_kinase_ATP_BS"/>
</dbReference>
<keyword evidence="17" id="KW-1185">Reference proteome</keyword>
<dbReference type="InterPro" id="IPR008271">
    <property type="entry name" value="Ser/Thr_kinase_AS"/>
</dbReference>
<dbReference type="Gene3D" id="1.10.510.10">
    <property type="entry name" value="Transferase(Phosphotransferase) domain 1"/>
    <property type="match status" value="1"/>
</dbReference>
<keyword evidence="5 13" id="KW-0723">Serine/threonine-protein kinase</keyword>
<comment type="subcellular location">
    <subcellularLocation>
        <location evidence="1">Cell membrane</location>
    </subcellularLocation>
</comment>
<dbReference type="SUPFAM" id="SSF56112">
    <property type="entry name" value="Protein kinase-like (PK-like)"/>
    <property type="match status" value="1"/>
</dbReference>
<dbReference type="PROSITE" id="PS50011">
    <property type="entry name" value="PROTEIN_KINASE_DOM"/>
    <property type="match status" value="1"/>
</dbReference>
<evidence type="ECO:0000256" key="10">
    <source>
        <dbReference type="ARBA" id="ARBA00023136"/>
    </source>
</evidence>
<feature type="region of interest" description="Disordered" evidence="14">
    <location>
        <begin position="1"/>
        <end position="48"/>
    </location>
</feature>
<reference evidence="16 17" key="1">
    <citation type="submission" date="2024-02" db="EMBL/GenBank/DDBJ databases">
        <authorList>
            <person name="Vignale AGUSTIN F."/>
            <person name="Sosa J E."/>
            <person name="Modenutti C."/>
        </authorList>
    </citation>
    <scope>NUCLEOTIDE SEQUENCE [LARGE SCALE GENOMIC DNA]</scope>
</reference>
<organism evidence="16 17">
    <name type="scientific">Ilex paraguariensis</name>
    <name type="common">yerba mate</name>
    <dbReference type="NCBI Taxonomy" id="185542"/>
    <lineage>
        <taxon>Eukaryota</taxon>
        <taxon>Viridiplantae</taxon>
        <taxon>Streptophyta</taxon>
        <taxon>Embryophyta</taxon>
        <taxon>Tracheophyta</taxon>
        <taxon>Spermatophyta</taxon>
        <taxon>Magnoliopsida</taxon>
        <taxon>eudicotyledons</taxon>
        <taxon>Gunneridae</taxon>
        <taxon>Pentapetalae</taxon>
        <taxon>asterids</taxon>
        <taxon>campanulids</taxon>
        <taxon>Aquifoliales</taxon>
        <taxon>Aquifoliaceae</taxon>
        <taxon>Ilex</taxon>
    </lineage>
</organism>
<evidence type="ECO:0000256" key="4">
    <source>
        <dbReference type="ARBA" id="ARBA00022475"/>
    </source>
</evidence>
<feature type="region of interest" description="Disordered" evidence="14">
    <location>
        <begin position="384"/>
        <end position="441"/>
    </location>
</feature>
<evidence type="ECO:0000256" key="1">
    <source>
        <dbReference type="ARBA" id="ARBA00004236"/>
    </source>
</evidence>
<accession>A0ABC8UH93</accession>
<feature type="binding site" evidence="12">
    <location>
        <position position="132"/>
    </location>
    <ligand>
        <name>ATP</name>
        <dbReference type="ChEBI" id="CHEBI:30616"/>
    </ligand>
</feature>
<dbReference type="PROSITE" id="PS00107">
    <property type="entry name" value="PROTEIN_KINASE_ATP"/>
    <property type="match status" value="1"/>
</dbReference>
<dbReference type="FunFam" id="1.10.510.10:FF:000032">
    <property type="entry name" value="Serine/threonine-protein kinase PBS1"/>
    <property type="match status" value="1"/>
</dbReference>
<dbReference type="EC" id="2.7.11.1" evidence="3"/>
<evidence type="ECO:0000256" key="6">
    <source>
        <dbReference type="ARBA" id="ARBA00022679"/>
    </source>
</evidence>
<feature type="domain" description="Protein kinase" evidence="15">
    <location>
        <begin position="93"/>
        <end position="376"/>
    </location>
</feature>
<keyword evidence="4" id="KW-1003">Cell membrane</keyword>
<dbReference type="PANTHER" id="PTHR45621">
    <property type="entry name" value="OS01G0588500 PROTEIN-RELATED"/>
    <property type="match status" value="1"/>
</dbReference>
<proteinExistence type="inferred from homology"/>
<evidence type="ECO:0000256" key="11">
    <source>
        <dbReference type="ARBA" id="ARBA00054261"/>
    </source>
</evidence>
<dbReference type="GO" id="GO:0004674">
    <property type="term" value="F:protein serine/threonine kinase activity"/>
    <property type="evidence" value="ECO:0007669"/>
    <property type="project" value="UniProtKB-KW"/>
</dbReference>
<dbReference type="InterPro" id="IPR000719">
    <property type="entry name" value="Prot_kinase_dom"/>
</dbReference>
<name>A0ABC8UH93_9AQUA</name>
<evidence type="ECO:0000313" key="17">
    <source>
        <dbReference type="Proteomes" id="UP001642360"/>
    </source>
</evidence>
<dbReference type="AlphaFoldDB" id="A0ABC8UH93"/>
<dbReference type="GO" id="GO:0005524">
    <property type="term" value="F:ATP binding"/>
    <property type="evidence" value="ECO:0007669"/>
    <property type="project" value="UniProtKB-UniRule"/>
</dbReference>
<evidence type="ECO:0000256" key="3">
    <source>
        <dbReference type="ARBA" id="ARBA00012513"/>
    </source>
</evidence>
<evidence type="ECO:0000256" key="14">
    <source>
        <dbReference type="SAM" id="MobiDB-lite"/>
    </source>
</evidence>
<feature type="compositionally biased region" description="Polar residues" evidence="14">
    <location>
        <begin position="12"/>
        <end position="22"/>
    </location>
</feature>
<evidence type="ECO:0000259" key="15">
    <source>
        <dbReference type="PROSITE" id="PS50011"/>
    </source>
</evidence>
<evidence type="ECO:0000256" key="2">
    <source>
        <dbReference type="ARBA" id="ARBA00008684"/>
    </source>
</evidence>
<protein>
    <recommendedName>
        <fullName evidence="3">non-specific serine/threonine protein kinase</fullName>
        <ecNumber evidence="3">2.7.11.1</ecNumber>
    </recommendedName>
</protein>
<dbReference type="GO" id="GO:0005886">
    <property type="term" value="C:plasma membrane"/>
    <property type="evidence" value="ECO:0007669"/>
    <property type="project" value="UniProtKB-SubCell"/>
</dbReference>
<evidence type="ECO:0000256" key="7">
    <source>
        <dbReference type="ARBA" id="ARBA00022741"/>
    </source>
</evidence>
<dbReference type="InterPro" id="IPR001245">
    <property type="entry name" value="Ser-Thr/Tyr_kinase_cat_dom"/>
</dbReference>
<comment type="caution">
    <text evidence="16">The sequence shown here is derived from an EMBL/GenBank/DDBJ whole genome shotgun (WGS) entry which is preliminary data.</text>
</comment>
<gene>
    <name evidence="16" type="ORF">ILEXP_LOCUS50329</name>
</gene>
<dbReference type="FunFam" id="3.30.200.20:FF:000228">
    <property type="entry name" value="Serine/threonine-protein kinase BIK1"/>
    <property type="match status" value="1"/>
</dbReference>
<keyword evidence="10" id="KW-0472">Membrane</keyword>
<keyword evidence="6" id="KW-0808">Transferase</keyword>
<keyword evidence="7 12" id="KW-0547">Nucleotide-binding</keyword>
<keyword evidence="9 12" id="KW-0067">ATP-binding</keyword>
<feature type="compositionally biased region" description="Basic residues" evidence="14">
    <location>
        <begin position="384"/>
        <end position="394"/>
    </location>
</feature>
<evidence type="ECO:0000256" key="5">
    <source>
        <dbReference type="ARBA" id="ARBA00022527"/>
    </source>
</evidence>
<evidence type="ECO:0000256" key="8">
    <source>
        <dbReference type="ARBA" id="ARBA00022777"/>
    </source>
</evidence>
<dbReference type="PROSITE" id="PS00108">
    <property type="entry name" value="PROTEIN_KINASE_ST"/>
    <property type="match status" value="1"/>
</dbReference>
<evidence type="ECO:0000256" key="9">
    <source>
        <dbReference type="ARBA" id="ARBA00022840"/>
    </source>
</evidence>
<dbReference type="InterPro" id="IPR011009">
    <property type="entry name" value="Kinase-like_dom_sf"/>
</dbReference>
<dbReference type="Pfam" id="PF07714">
    <property type="entry name" value="PK_Tyr_Ser-Thr"/>
    <property type="match status" value="1"/>
</dbReference>
<dbReference type="InterPro" id="IPR050823">
    <property type="entry name" value="Plant_Ser_Thr_Prot_Kinase"/>
</dbReference>
<keyword evidence="8" id="KW-0418">Kinase</keyword>
<feature type="compositionally biased region" description="Low complexity" evidence="14">
    <location>
        <begin position="29"/>
        <end position="45"/>
    </location>
</feature>
<evidence type="ECO:0000313" key="16">
    <source>
        <dbReference type="EMBL" id="CAK9180337.1"/>
    </source>
</evidence>
<evidence type="ECO:0000256" key="12">
    <source>
        <dbReference type="PROSITE-ProRule" id="PRU10141"/>
    </source>
</evidence>
<dbReference type="Proteomes" id="UP001642360">
    <property type="component" value="Unassembled WGS sequence"/>
</dbReference>
<dbReference type="EMBL" id="CAUOFW020007724">
    <property type="protein sequence ID" value="CAK9180337.1"/>
    <property type="molecule type" value="Genomic_DNA"/>
</dbReference>